<dbReference type="Proteomes" id="UP000253919">
    <property type="component" value="Unassembled WGS sequence"/>
</dbReference>
<dbReference type="EMBL" id="QASA01000001">
    <property type="protein sequence ID" value="RDC66519.1"/>
    <property type="molecule type" value="Genomic_DNA"/>
</dbReference>
<evidence type="ECO:0000256" key="1">
    <source>
        <dbReference type="SAM" id="SignalP"/>
    </source>
</evidence>
<proteinExistence type="predicted"/>
<evidence type="ECO:0000313" key="3">
    <source>
        <dbReference type="EMBL" id="RDC66519.1"/>
    </source>
</evidence>
<keyword evidence="1" id="KW-0732">Signal</keyword>
<sequence length="153" mass="17104">MKNVKLLPVLFIVLLTFNACDKDDDDSKTQTKAELIADKNWVLTAYTSKENNDPVVDEFVYYDACEKDDVLRFSKNGTYEVNEGATKCNSADPQVSENGTWSITDDTLALTEAGSSLTNNAKINELSKSKLVISATQTYQNETYVETYTFLVK</sequence>
<dbReference type="InterPro" id="IPR024311">
    <property type="entry name" value="Lipocalin-like"/>
</dbReference>
<organism evidence="3 4">
    <name type="scientific">Adhaeribacter pallidiroseus</name>
    <dbReference type="NCBI Taxonomy" id="2072847"/>
    <lineage>
        <taxon>Bacteria</taxon>
        <taxon>Pseudomonadati</taxon>
        <taxon>Bacteroidota</taxon>
        <taxon>Cytophagia</taxon>
        <taxon>Cytophagales</taxon>
        <taxon>Hymenobacteraceae</taxon>
        <taxon>Adhaeribacter</taxon>
    </lineage>
</organism>
<protein>
    <recommendedName>
        <fullName evidence="2">Lipocalin-like domain-containing protein</fullName>
    </recommendedName>
</protein>
<dbReference type="RefSeq" id="WP_158546247.1">
    <property type="nucleotide sequence ID" value="NZ_QASA01000001.1"/>
</dbReference>
<feature type="domain" description="Lipocalin-like" evidence="2">
    <location>
        <begin position="40"/>
        <end position="133"/>
    </location>
</feature>
<evidence type="ECO:0000259" key="2">
    <source>
        <dbReference type="Pfam" id="PF13648"/>
    </source>
</evidence>
<feature type="chain" id="PRO_5016571288" description="Lipocalin-like domain-containing protein" evidence="1">
    <location>
        <begin position="22"/>
        <end position="153"/>
    </location>
</feature>
<reference evidence="3 4" key="1">
    <citation type="submission" date="2018-04" db="EMBL/GenBank/DDBJ databases">
        <title>Adhaeribacter sp. HMF7616 genome sequencing and assembly.</title>
        <authorList>
            <person name="Kang H."/>
            <person name="Kang J."/>
            <person name="Cha I."/>
            <person name="Kim H."/>
            <person name="Joh K."/>
        </authorList>
    </citation>
    <scope>NUCLEOTIDE SEQUENCE [LARGE SCALE GENOMIC DNA]</scope>
    <source>
        <strain evidence="3 4">HMF7616</strain>
    </source>
</reference>
<name>A0A369QUQ6_9BACT</name>
<keyword evidence="4" id="KW-1185">Reference proteome</keyword>
<dbReference type="Pfam" id="PF13648">
    <property type="entry name" value="Lipocalin_4"/>
    <property type="match status" value="1"/>
</dbReference>
<dbReference type="AlphaFoldDB" id="A0A369QUQ6"/>
<dbReference type="OrthoDB" id="799390at2"/>
<evidence type="ECO:0000313" key="4">
    <source>
        <dbReference type="Proteomes" id="UP000253919"/>
    </source>
</evidence>
<gene>
    <name evidence="3" type="ORF">AHMF7616_05150</name>
</gene>
<comment type="caution">
    <text evidence="3">The sequence shown here is derived from an EMBL/GenBank/DDBJ whole genome shotgun (WGS) entry which is preliminary data.</text>
</comment>
<feature type="signal peptide" evidence="1">
    <location>
        <begin position="1"/>
        <end position="21"/>
    </location>
</feature>
<accession>A0A369QUQ6</accession>